<organism evidence="2">
    <name type="scientific">Culex pipiens</name>
    <name type="common">House mosquito</name>
    <dbReference type="NCBI Taxonomy" id="7175"/>
    <lineage>
        <taxon>Eukaryota</taxon>
        <taxon>Metazoa</taxon>
        <taxon>Ecdysozoa</taxon>
        <taxon>Arthropoda</taxon>
        <taxon>Hexapoda</taxon>
        <taxon>Insecta</taxon>
        <taxon>Pterygota</taxon>
        <taxon>Neoptera</taxon>
        <taxon>Endopterygota</taxon>
        <taxon>Diptera</taxon>
        <taxon>Nematocera</taxon>
        <taxon>Culicoidea</taxon>
        <taxon>Culicidae</taxon>
        <taxon>Culicinae</taxon>
        <taxon>Culicini</taxon>
        <taxon>Culex</taxon>
        <taxon>Culex</taxon>
    </lineage>
</organism>
<name>A0A8D8ACE0_CULPI</name>
<accession>A0A8D8ACE0</accession>
<evidence type="ECO:0000313" key="2">
    <source>
        <dbReference type="EMBL" id="CAG6454382.1"/>
    </source>
</evidence>
<evidence type="ECO:0000256" key="1">
    <source>
        <dbReference type="SAM" id="MobiDB-lite"/>
    </source>
</evidence>
<feature type="compositionally biased region" description="Polar residues" evidence="1">
    <location>
        <begin position="1"/>
        <end position="14"/>
    </location>
</feature>
<proteinExistence type="predicted"/>
<dbReference type="AlphaFoldDB" id="A0A8D8ACE0"/>
<feature type="region of interest" description="Disordered" evidence="1">
    <location>
        <begin position="1"/>
        <end position="31"/>
    </location>
</feature>
<protein>
    <submittedName>
        <fullName evidence="2">(northern house mosquito) hypothetical protein</fullName>
    </submittedName>
</protein>
<dbReference type="EMBL" id="HBUE01025915">
    <property type="protein sequence ID" value="CAG6454382.1"/>
    <property type="molecule type" value="Transcribed_RNA"/>
</dbReference>
<reference evidence="2" key="1">
    <citation type="submission" date="2021-05" db="EMBL/GenBank/DDBJ databases">
        <authorList>
            <person name="Alioto T."/>
            <person name="Alioto T."/>
            <person name="Gomez Garrido J."/>
        </authorList>
    </citation>
    <scope>NUCLEOTIDE SEQUENCE</scope>
</reference>
<sequence>MQDLSNLFTEQSPPWQRRTPPPTAEFSAALTRSDPSKLPLQRMPANFVTLTVKCRRTSWAAGPARHISLNPAREAFILSQILVEDCASRIDFGKLSNARFGM</sequence>